<evidence type="ECO:0000313" key="4">
    <source>
        <dbReference type="Proteomes" id="UP001146351"/>
    </source>
</evidence>
<evidence type="ECO:0000313" key="3">
    <source>
        <dbReference type="EMBL" id="KAJ5155696.1"/>
    </source>
</evidence>
<sequence length="172" mass="20774">MPKAMYLPWTSSEEDNLPGWLSEYSHLSWEEKSKEYRRQFGHRRSPESLRGKQNQLQRGIRRRRLISQRFSTTRQTATRQARLRRRRHLLDIPEAPIFSVRGPGHESMQPRRRFLMEESRREDRDSREPLVQTNHTMSKEGLTFNQSVRVGETCFDGRRKNHEPFRRNLERS</sequence>
<dbReference type="Proteomes" id="UP001146351">
    <property type="component" value="Unassembled WGS sequence"/>
</dbReference>
<feature type="region of interest" description="Disordered" evidence="1">
    <location>
        <begin position="116"/>
        <end position="144"/>
    </location>
</feature>
<evidence type="ECO:0000313" key="2">
    <source>
        <dbReference type="EMBL" id="KAJ5155663.1"/>
    </source>
</evidence>
<reference evidence="3" key="1">
    <citation type="submission" date="2022-11" db="EMBL/GenBank/DDBJ databases">
        <authorList>
            <person name="Petersen C."/>
        </authorList>
    </citation>
    <scope>NUCLEOTIDE SEQUENCE</scope>
    <source>
        <strain evidence="3">IBT 21917</strain>
    </source>
</reference>
<dbReference type="AlphaFoldDB" id="A0A9W9LFZ4"/>
<keyword evidence="4" id="KW-1185">Reference proteome</keyword>
<evidence type="ECO:0000256" key="1">
    <source>
        <dbReference type="SAM" id="MobiDB-lite"/>
    </source>
</evidence>
<dbReference type="EMBL" id="JAPQKO010000006">
    <property type="protein sequence ID" value="KAJ5155696.1"/>
    <property type="molecule type" value="Genomic_DNA"/>
</dbReference>
<feature type="compositionally biased region" description="Basic and acidic residues" evidence="1">
    <location>
        <begin position="116"/>
        <end position="128"/>
    </location>
</feature>
<comment type="caution">
    <text evidence="3">The sequence shown here is derived from an EMBL/GenBank/DDBJ whole genome shotgun (WGS) entry which is preliminary data.</text>
</comment>
<name>A0A9W9LFZ4_9EURO</name>
<dbReference type="OrthoDB" id="4357280at2759"/>
<proteinExistence type="predicted"/>
<gene>
    <name evidence="2" type="ORF">N7492_008466</name>
    <name evidence="3" type="ORF">N7492_008499</name>
</gene>
<reference evidence="3" key="2">
    <citation type="journal article" date="2023" name="IMA Fungus">
        <title>Comparative genomic study of the Penicillium genus elucidates a diverse pangenome and 15 lateral gene transfer events.</title>
        <authorList>
            <person name="Petersen C."/>
            <person name="Sorensen T."/>
            <person name="Nielsen M.R."/>
            <person name="Sondergaard T.E."/>
            <person name="Sorensen J.L."/>
            <person name="Fitzpatrick D.A."/>
            <person name="Frisvad J.C."/>
            <person name="Nielsen K.L."/>
        </authorList>
    </citation>
    <scope>NUCLEOTIDE SEQUENCE</scope>
    <source>
        <strain evidence="3">IBT 21917</strain>
    </source>
</reference>
<protein>
    <submittedName>
        <fullName evidence="3">Uncharacterized protein</fullName>
    </submittedName>
</protein>
<organism evidence="3 4">
    <name type="scientific">Penicillium capsulatum</name>
    <dbReference type="NCBI Taxonomy" id="69766"/>
    <lineage>
        <taxon>Eukaryota</taxon>
        <taxon>Fungi</taxon>
        <taxon>Dikarya</taxon>
        <taxon>Ascomycota</taxon>
        <taxon>Pezizomycotina</taxon>
        <taxon>Eurotiomycetes</taxon>
        <taxon>Eurotiomycetidae</taxon>
        <taxon>Eurotiales</taxon>
        <taxon>Aspergillaceae</taxon>
        <taxon>Penicillium</taxon>
    </lineage>
</organism>
<accession>A0A9W9LFZ4</accession>
<dbReference type="EMBL" id="JAPQKO010000006">
    <property type="protein sequence ID" value="KAJ5155663.1"/>
    <property type="molecule type" value="Genomic_DNA"/>
</dbReference>